<accession>A0AAQ3LC33</accession>
<sequence length="201" mass="23108">MAGVDETIVREYFEMNGFLVRQLRKYQVQSRAKKTDEEIDLMVFNPTWNKSSSQPGFLLFSNELPLVHRAVVSIKAWHSQKFTPGTLRGSADIFRFLERDVVKRADELFNISDEQQEEMGPCMKILVLPGLPTHEPHKSESVALLKKAGVDAIVSYRGILQDIVSKLEVNHNYQKSDLLQTIRILKNYDMIKPPQMELFKG</sequence>
<gene>
    <name evidence="1" type="ORF">RZN69_06095</name>
</gene>
<dbReference type="Proteomes" id="UP001304300">
    <property type="component" value="Chromosome"/>
</dbReference>
<dbReference type="RefSeq" id="WP_317835181.1">
    <property type="nucleotide sequence ID" value="NZ_CP136920.1"/>
</dbReference>
<evidence type="ECO:0000313" key="2">
    <source>
        <dbReference type="Proteomes" id="UP001304300"/>
    </source>
</evidence>
<name>A0AAQ3LC33_9BACT</name>
<proteinExistence type="predicted"/>
<organism evidence="1 2">
    <name type="scientific">Rubellicoccus peritrichatus</name>
    <dbReference type="NCBI Taxonomy" id="3080537"/>
    <lineage>
        <taxon>Bacteria</taxon>
        <taxon>Pseudomonadati</taxon>
        <taxon>Verrucomicrobiota</taxon>
        <taxon>Opitutia</taxon>
        <taxon>Puniceicoccales</taxon>
        <taxon>Cerasicoccaceae</taxon>
        <taxon>Rubellicoccus</taxon>
    </lineage>
</organism>
<dbReference type="KEGG" id="puo:RZN69_06095"/>
<evidence type="ECO:0000313" key="1">
    <source>
        <dbReference type="EMBL" id="WOO42656.1"/>
    </source>
</evidence>
<dbReference type="AlphaFoldDB" id="A0AAQ3LC33"/>
<dbReference type="EMBL" id="CP136920">
    <property type="protein sequence ID" value="WOO42656.1"/>
    <property type="molecule type" value="Genomic_DNA"/>
</dbReference>
<protein>
    <submittedName>
        <fullName evidence="1">Uncharacterized protein</fullName>
    </submittedName>
</protein>
<keyword evidence="2" id="KW-1185">Reference proteome</keyword>
<reference evidence="1 2" key="1">
    <citation type="submission" date="2023-10" db="EMBL/GenBank/DDBJ databases">
        <title>Rubellicoccus peritrichatus gen. nov., sp. nov., isolated from an algae of coral reef tank.</title>
        <authorList>
            <person name="Luo J."/>
        </authorList>
    </citation>
    <scope>NUCLEOTIDE SEQUENCE [LARGE SCALE GENOMIC DNA]</scope>
    <source>
        <strain evidence="1 2">CR14</strain>
    </source>
</reference>